<keyword evidence="3" id="KW-1185">Reference proteome</keyword>
<organism evidence="2 3">
    <name type="scientific">Halteria grandinella</name>
    <dbReference type="NCBI Taxonomy" id="5974"/>
    <lineage>
        <taxon>Eukaryota</taxon>
        <taxon>Sar</taxon>
        <taxon>Alveolata</taxon>
        <taxon>Ciliophora</taxon>
        <taxon>Intramacronucleata</taxon>
        <taxon>Spirotrichea</taxon>
        <taxon>Stichotrichia</taxon>
        <taxon>Sporadotrichida</taxon>
        <taxon>Halteriidae</taxon>
        <taxon>Halteria</taxon>
    </lineage>
</organism>
<sequence length="269" mass="29151">MSHSKFESPCKCSYSYSSIISSSFVKSGGFFANALPNPCCIGSNIEESFDFFFSPSTAALCLASSLYKLVIIVFSYIDSVYLSAILMVFYASLNYPRSICVSIFLLHALKLAESTALGGITIKSTIAIALCSFPCLIRHIAILLSMGPLRSLLMLSLSSAFCFSANPAIPQQALRYQSMASSYLPSLYMVFPLSFSSLTQSNLASQAFSESLWRVFLSSSGIAVVRTSYLVSSASFMMLSFVKRSSTTKSSRFARLVESDAACALCSSQ</sequence>
<name>A0A8J8NYH6_HALGN</name>
<dbReference type="EMBL" id="RRYP01002667">
    <property type="protein sequence ID" value="TNV84532.1"/>
    <property type="molecule type" value="Genomic_DNA"/>
</dbReference>
<accession>A0A8J8NYH6</accession>
<keyword evidence="1" id="KW-0812">Transmembrane</keyword>
<reference evidence="2" key="1">
    <citation type="submission" date="2019-06" db="EMBL/GenBank/DDBJ databases">
        <authorList>
            <person name="Zheng W."/>
        </authorList>
    </citation>
    <scope>NUCLEOTIDE SEQUENCE</scope>
    <source>
        <strain evidence="2">QDHG01</strain>
    </source>
</reference>
<evidence type="ECO:0000313" key="2">
    <source>
        <dbReference type="EMBL" id="TNV84532.1"/>
    </source>
</evidence>
<protein>
    <submittedName>
        <fullName evidence="2">Uncharacterized protein</fullName>
    </submittedName>
</protein>
<evidence type="ECO:0000256" key="1">
    <source>
        <dbReference type="SAM" id="Phobius"/>
    </source>
</evidence>
<feature type="transmembrane region" description="Helical" evidence="1">
    <location>
        <begin position="69"/>
        <end position="89"/>
    </location>
</feature>
<feature type="transmembrane region" description="Helical" evidence="1">
    <location>
        <begin position="124"/>
        <end position="146"/>
    </location>
</feature>
<dbReference type="Proteomes" id="UP000785679">
    <property type="component" value="Unassembled WGS sequence"/>
</dbReference>
<gene>
    <name evidence="2" type="ORF">FGO68_gene17293</name>
</gene>
<proteinExistence type="predicted"/>
<evidence type="ECO:0000313" key="3">
    <source>
        <dbReference type="Proteomes" id="UP000785679"/>
    </source>
</evidence>
<dbReference type="AlphaFoldDB" id="A0A8J8NYH6"/>
<keyword evidence="1" id="KW-1133">Transmembrane helix</keyword>
<comment type="caution">
    <text evidence="2">The sequence shown here is derived from an EMBL/GenBank/DDBJ whole genome shotgun (WGS) entry which is preliminary data.</text>
</comment>
<keyword evidence="1" id="KW-0472">Membrane</keyword>